<accession>A0AAD7FIQ1</accession>
<reference evidence="1" key="1">
    <citation type="submission" date="2023-03" db="EMBL/GenBank/DDBJ databases">
        <title>Massive genome expansion in bonnet fungi (Mycena s.s.) driven by repeated elements and novel gene families across ecological guilds.</title>
        <authorList>
            <consortium name="Lawrence Berkeley National Laboratory"/>
            <person name="Harder C.B."/>
            <person name="Miyauchi S."/>
            <person name="Viragh M."/>
            <person name="Kuo A."/>
            <person name="Thoen E."/>
            <person name="Andreopoulos B."/>
            <person name="Lu D."/>
            <person name="Skrede I."/>
            <person name="Drula E."/>
            <person name="Henrissat B."/>
            <person name="Morin E."/>
            <person name="Kohler A."/>
            <person name="Barry K."/>
            <person name="LaButti K."/>
            <person name="Morin E."/>
            <person name="Salamov A."/>
            <person name="Lipzen A."/>
            <person name="Mereny Z."/>
            <person name="Hegedus B."/>
            <person name="Baldrian P."/>
            <person name="Stursova M."/>
            <person name="Weitz H."/>
            <person name="Taylor A."/>
            <person name="Grigoriev I.V."/>
            <person name="Nagy L.G."/>
            <person name="Martin F."/>
            <person name="Kauserud H."/>
        </authorList>
    </citation>
    <scope>NUCLEOTIDE SEQUENCE</scope>
    <source>
        <strain evidence="1">9284</strain>
    </source>
</reference>
<sequence length="378" mass="42535">MDDVERARDIILMDSSPLSDSQRLTFLPVFFSLLDRARIPAAEVLEEIDQYPAIVEDISCAAMALDTIFALSPKAATGLSLWPRVWPWVQFIHVHHASLDTLGIALLQYSVGIVHWASGFRFHAPTYALMSSTPRFWAYIIDCWTLLTNAEDPEARQALLRGVGPLITGPDIRSHTSVVLSHVLCKGTTCDKLLGTVDPGDLQLPREHCYGGRGNPKLPVVTGLAFKDRWFLRTVLNHRFLQDRRGINVNQVYVLAANSTDSSPKITLTFFDFNMIPPRSTVHAEWRYIAERAERDEGYTQLHAARTWTWDADGVWHVGIITIALPLIWHCEDWRNGYDEGSSPRAEIPAGDGLGSGGARGRSRDSLERFVFKIIFRR</sequence>
<dbReference type="Proteomes" id="UP001221142">
    <property type="component" value="Unassembled WGS sequence"/>
</dbReference>
<evidence type="ECO:0000313" key="1">
    <source>
        <dbReference type="EMBL" id="KAJ7622241.1"/>
    </source>
</evidence>
<name>A0AAD7FIQ1_9AGAR</name>
<dbReference type="EMBL" id="JARKIF010000015">
    <property type="protein sequence ID" value="KAJ7622241.1"/>
    <property type="molecule type" value="Genomic_DNA"/>
</dbReference>
<protein>
    <submittedName>
        <fullName evidence="1">Uncharacterized protein</fullName>
    </submittedName>
</protein>
<organism evidence="1 2">
    <name type="scientific">Roridomyces roridus</name>
    <dbReference type="NCBI Taxonomy" id="1738132"/>
    <lineage>
        <taxon>Eukaryota</taxon>
        <taxon>Fungi</taxon>
        <taxon>Dikarya</taxon>
        <taxon>Basidiomycota</taxon>
        <taxon>Agaricomycotina</taxon>
        <taxon>Agaricomycetes</taxon>
        <taxon>Agaricomycetidae</taxon>
        <taxon>Agaricales</taxon>
        <taxon>Marasmiineae</taxon>
        <taxon>Mycenaceae</taxon>
        <taxon>Roridomyces</taxon>
    </lineage>
</organism>
<comment type="caution">
    <text evidence="1">The sequence shown here is derived from an EMBL/GenBank/DDBJ whole genome shotgun (WGS) entry which is preliminary data.</text>
</comment>
<gene>
    <name evidence="1" type="ORF">FB45DRAFT_870455</name>
</gene>
<proteinExistence type="predicted"/>
<evidence type="ECO:0000313" key="2">
    <source>
        <dbReference type="Proteomes" id="UP001221142"/>
    </source>
</evidence>
<dbReference type="AlphaFoldDB" id="A0AAD7FIQ1"/>
<keyword evidence="2" id="KW-1185">Reference proteome</keyword>